<comment type="caution">
    <text evidence="6">The sequence shown here is derived from an EMBL/GenBank/DDBJ whole genome shotgun (WGS) entry which is preliminary data.</text>
</comment>
<dbReference type="PROSITE" id="PS50600">
    <property type="entry name" value="ULP_PROTEASE"/>
    <property type="match status" value="1"/>
</dbReference>
<gene>
    <name evidence="6" type="ORF">CCACVL1_10325</name>
</gene>
<dbReference type="STRING" id="210143.A0A1R3IRN1"/>
<feature type="compositionally biased region" description="Basic and acidic residues" evidence="4">
    <location>
        <begin position="753"/>
        <end position="768"/>
    </location>
</feature>
<feature type="region of interest" description="Disordered" evidence="4">
    <location>
        <begin position="609"/>
        <end position="629"/>
    </location>
</feature>
<evidence type="ECO:0000256" key="2">
    <source>
        <dbReference type="ARBA" id="ARBA00022670"/>
    </source>
</evidence>
<accession>A0A1R3IRN1</accession>
<dbReference type="Pfam" id="PF02902">
    <property type="entry name" value="Peptidase_C48"/>
    <property type="match status" value="1"/>
</dbReference>
<evidence type="ECO:0000259" key="5">
    <source>
        <dbReference type="PROSITE" id="PS50600"/>
    </source>
</evidence>
<sequence length="839" mass="95240">MSRKASERDRRLEVFDFTDEDKRVEKESAKILCKFKKPKRCAQTPSPLDKYKFLQRFADGSKTKQKEVNSEPIALDTEVTKHRVSRGCKTRGKKGINGPIEVDAEVLQSRKTREKKNTSGPIYIDAEVLQSCKTREKKNISGPISNLNTSLQSFSSNCENEQVTIISDDDGRTGMSSSSAFACSSVECTDSPEEQLSAHSSHEHQIETENVQVVIAPDFILYKGIYSTECQLTFSKTSLKCKGLTVNGTKKKFSFVWTVGDIISIEAQWCEGLETAIINLGLRSKSSRSAGNANETSAIEALKFAVYDPCWSERQAAIRSLSVRYNDRWKTTSAFDEHGKEVIYPKGDPDAVSISKRDVALLQPKTFINDTIIDFYIKYLKSKIQPEEQHRFHFFNSFFFRKLADQDKDLSGACQARAAFQRVHKWTRKVDIFEKDYIFIPVNYSFHWSLIVICHPGEVANLKGKSIIKRFQRYLSEEWKERHRDAADDVPSKFLHVQFVPLELPQQENSFDCGLFLLHYVELFLLEAPTNFKPSKITGSSNFLNRKWFPPNEVSLKRFRIKKLIYEILEEQSRGSTLADSLNLHPSSLLPIRNEHETGVQFLEQFSSSGESSHCHSSKSNVKQGSKKLSLSLQSPKDSRLAIFERYNIGICGVLLSDENHQQINTLHRKNVMSPIEEIDTPASESPSEVKGQQHITGPVSEAGLSMRYLSEDFGVRMNQQNPLHFEDSAIDSCGVSLDYSSEMRLEDDQHLPELEESSHQGKTDKPESCSTSNEGYFDCIVEDSEESSGGIMHDDEDIQSTFSPSSFLRNVSALSRRQADLTTELDLKEIKTPLRCRR</sequence>
<reference evidence="6 7" key="1">
    <citation type="submission" date="2013-09" db="EMBL/GenBank/DDBJ databases">
        <title>Corchorus capsularis genome sequencing.</title>
        <authorList>
            <person name="Alam M."/>
            <person name="Haque M.S."/>
            <person name="Islam M.S."/>
            <person name="Emdad E.M."/>
            <person name="Islam M.M."/>
            <person name="Ahmed B."/>
            <person name="Halim A."/>
            <person name="Hossen Q.M.M."/>
            <person name="Hossain M.Z."/>
            <person name="Ahmed R."/>
            <person name="Khan M.M."/>
            <person name="Islam R."/>
            <person name="Rashid M.M."/>
            <person name="Khan S.A."/>
            <person name="Rahman M.S."/>
            <person name="Alam M."/>
        </authorList>
    </citation>
    <scope>NUCLEOTIDE SEQUENCE [LARGE SCALE GENOMIC DNA]</scope>
    <source>
        <strain evidence="7">cv. CVL-1</strain>
        <tissue evidence="6">Whole seedling</tissue>
    </source>
</reference>
<evidence type="ECO:0000256" key="4">
    <source>
        <dbReference type="SAM" id="MobiDB-lite"/>
    </source>
</evidence>
<dbReference type="OMA" id="INCSFHW"/>
<dbReference type="PANTHER" id="PTHR47764:SF11">
    <property type="entry name" value="UBIQUITIN-LIKE-SPECIFIC PROTEASE 2A-RELATED"/>
    <property type="match status" value="1"/>
</dbReference>
<evidence type="ECO:0000256" key="3">
    <source>
        <dbReference type="ARBA" id="ARBA00022801"/>
    </source>
</evidence>
<evidence type="ECO:0000313" key="6">
    <source>
        <dbReference type="EMBL" id="OMO85248.1"/>
    </source>
</evidence>
<dbReference type="InterPro" id="IPR038765">
    <property type="entry name" value="Papain-like_cys_pep_sf"/>
</dbReference>
<evidence type="ECO:0000313" key="7">
    <source>
        <dbReference type="Proteomes" id="UP000188268"/>
    </source>
</evidence>
<dbReference type="Gramene" id="OMO85248">
    <property type="protein sequence ID" value="OMO85248"/>
    <property type="gene ID" value="CCACVL1_10325"/>
</dbReference>
<dbReference type="GO" id="GO:0006508">
    <property type="term" value="P:proteolysis"/>
    <property type="evidence" value="ECO:0007669"/>
    <property type="project" value="UniProtKB-KW"/>
</dbReference>
<evidence type="ECO:0000256" key="1">
    <source>
        <dbReference type="ARBA" id="ARBA00005234"/>
    </source>
</evidence>
<dbReference type="OrthoDB" id="442460at2759"/>
<dbReference type="GO" id="GO:0008234">
    <property type="term" value="F:cysteine-type peptidase activity"/>
    <property type="evidence" value="ECO:0007669"/>
    <property type="project" value="InterPro"/>
</dbReference>
<feature type="region of interest" description="Disordered" evidence="4">
    <location>
        <begin position="753"/>
        <end position="775"/>
    </location>
</feature>
<dbReference type="InterPro" id="IPR003653">
    <property type="entry name" value="Peptidase_C48_C"/>
</dbReference>
<comment type="similarity">
    <text evidence="1">Belongs to the peptidase C48 family.</text>
</comment>
<keyword evidence="7" id="KW-1185">Reference proteome</keyword>
<keyword evidence="2" id="KW-0645">Protease</keyword>
<organism evidence="6 7">
    <name type="scientific">Corchorus capsularis</name>
    <name type="common">Jute</name>
    <dbReference type="NCBI Taxonomy" id="210143"/>
    <lineage>
        <taxon>Eukaryota</taxon>
        <taxon>Viridiplantae</taxon>
        <taxon>Streptophyta</taxon>
        <taxon>Embryophyta</taxon>
        <taxon>Tracheophyta</taxon>
        <taxon>Spermatophyta</taxon>
        <taxon>Magnoliopsida</taxon>
        <taxon>eudicotyledons</taxon>
        <taxon>Gunneridae</taxon>
        <taxon>Pentapetalae</taxon>
        <taxon>rosids</taxon>
        <taxon>malvids</taxon>
        <taxon>Malvales</taxon>
        <taxon>Malvaceae</taxon>
        <taxon>Grewioideae</taxon>
        <taxon>Apeibeae</taxon>
        <taxon>Corchorus</taxon>
    </lineage>
</organism>
<dbReference type="SUPFAM" id="SSF54001">
    <property type="entry name" value="Cysteine proteinases"/>
    <property type="match status" value="1"/>
</dbReference>
<dbReference type="Proteomes" id="UP000188268">
    <property type="component" value="Unassembled WGS sequence"/>
</dbReference>
<feature type="domain" description="Ubiquitin-like protease family profile" evidence="5">
    <location>
        <begin position="352"/>
        <end position="524"/>
    </location>
</feature>
<dbReference type="Pfam" id="PF25352">
    <property type="entry name" value="PH_ULP"/>
    <property type="match status" value="1"/>
</dbReference>
<protein>
    <submittedName>
        <fullName evidence="6">Peptidase C48, SUMO/Sentrin/Ubl1</fullName>
    </submittedName>
</protein>
<name>A0A1R3IRN1_COCAP</name>
<keyword evidence="3" id="KW-0378">Hydrolase</keyword>
<dbReference type="EMBL" id="AWWV01009626">
    <property type="protein sequence ID" value="OMO85248.1"/>
    <property type="molecule type" value="Genomic_DNA"/>
</dbReference>
<dbReference type="InterPro" id="IPR057375">
    <property type="entry name" value="ULP2A/B_PH"/>
</dbReference>
<dbReference type="AlphaFoldDB" id="A0A1R3IRN1"/>
<dbReference type="Gene3D" id="1.10.418.20">
    <property type="match status" value="1"/>
</dbReference>
<dbReference type="PANTHER" id="PTHR47764">
    <property type="entry name" value="UBIQUITIN-LIKE-SPECIFIC PROTEASE 2B-RELATED"/>
    <property type="match status" value="1"/>
</dbReference>
<proteinExistence type="inferred from homology"/>
<dbReference type="Gene3D" id="3.30.310.130">
    <property type="entry name" value="Ubiquitin-related"/>
    <property type="match status" value="1"/>
</dbReference>